<name>A0A9Q9B4Z7_9PEZI</name>
<evidence type="ECO:0000256" key="8">
    <source>
        <dbReference type="ARBA" id="ARBA00022729"/>
    </source>
</evidence>
<dbReference type="SUPFAM" id="SSF82171">
    <property type="entry name" value="DPP6 N-terminal domain-like"/>
    <property type="match status" value="1"/>
</dbReference>
<keyword evidence="11" id="KW-0325">Glycoprotein</keyword>
<evidence type="ECO:0000256" key="9">
    <source>
        <dbReference type="ARBA" id="ARBA00022801"/>
    </source>
</evidence>
<feature type="region of interest" description="Disordered" evidence="13">
    <location>
        <begin position="23"/>
        <end position="43"/>
    </location>
</feature>
<dbReference type="PANTHER" id="PTHR11731:SF162">
    <property type="entry name" value="DIPEPTIDYL PEPTIDASE 4-RELATED"/>
    <property type="match status" value="1"/>
</dbReference>
<dbReference type="Pfam" id="PF00930">
    <property type="entry name" value="DPPIV_N"/>
    <property type="match status" value="1"/>
</dbReference>
<feature type="domain" description="Peptidase S9 prolyl oligopeptidase catalytic" evidence="15">
    <location>
        <begin position="558"/>
        <end position="749"/>
    </location>
</feature>
<evidence type="ECO:0000256" key="1">
    <source>
        <dbReference type="ARBA" id="ARBA00001257"/>
    </source>
</evidence>
<dbReference type="EC" id="3.4.14.5" evidence="4"/>
<feature type="signal peptide" evidence="14">
    <location>
        <begin position="1"/>
        <end position="19"/>
    </location>
</feature>
<reference evidence="17" key="1">
    <citation type="submission" date="2022-06" db="EMBL/GenBank/DDBJ databases">
        <title>Complete genome sequences of two strains of the flax pathogen Septoria linicola.</title>
        <authorList>
            <person name="Lapalu N."/>
            <person name="Simon A."/>
            <person name="Demenou B."/>
            <person name="Paumier D."/>
            <person name="Guillot M.-P."/>
            <person name="Gout L."/>
            <person name="Valade R."/>
        </authorList>
    </citation>
    <scope>NUCLEOTIDE SEQUENCE</scope>
    <source>
        <strain evidence="17">SE15195</strain>
    </source>
</reference>
<dbReference type="Gene3D" id="2.140.10.30">
    <property type="entry name" value="Dipeptidylpeptidase IV, N-terminal domain"/>
    <property type="match status" value="1"/>
</dbReference>
<keyword evidence="7" id="KW-0645">Protease</keyword>
<dbReference type="SUPFAM" id="SSF53474">
    <property type="entry name" value="alpha/beta-Hydrolases"/>
    <property type="match status" value="1"/>
</dbReference>
<keyword evidence="5" id="KW-0031">Aminopeptidase</keyword>
<comment type="catalytic activity">
    <reaction evidence="1">
        <text>Release of an N-terminal dipeptide, Xaa-Yaa-|-Zaa-, from a polypeptide, preferentially when Yaa is Pro, provided Zaa is neither Pro nor hydroxyproline.</text>
        <dbReference type="EC" id="3.4.14.5"/>
    </reaction>
</comment>
<dbReference type="GO" id="GO:0005576">
    <property type="term" value="C:extracellular region"/>
    <property type="evidence" value="ECO:0007669"/>
    <property type="project" value="UniProtKB-SubCell"/>
</dbReference>
<dbReference type="GO" id="GO:0008236">
    <property type="term" value="F:serine-type peptidase activity"/>
    <property type="evidence" value="ECO:0007669"/>
    <property type="project" value="UniProtKB-KW"/>
</dbReference>
<evidence type="ECO:0000256" key="13">
    <source>
        <dbReference type="SAM" id="MobiDB-lite"/>
    </source>
</evidence>
<comment type="similarity">
    <text evidence="3">Belongs to the peptidase S9B family.</text>
</comment>
<evidence type="ECO:0000256" key="4">
    <source>
        <dbReference type="ARBA" id="ARBA00012062"/>
    </source>
</evidence>
<keyword evidence="6" id="KW-0964">Secreted</keyword>
<dbReference type="Gene3D" id="3.40.50.1820">
    <property type="entry name" value="alpha/beta hydrolase"/>
    <property type="match status" value="1"/>
</dbReference>
<dbReference type="InterPro" id="IPR002469">
    <property type="entry name" value="Peptidase_S9B_N"/>
</dbReference>
<comment type="subcellular location">
    <subcellularLocation>
        <location evidence="2">Secreted</location>
    </subcellularLocation>
</comment>
<dbReference type="GO" id="GO:0004177">
    <property type="term" value="F:aminopeptidase activity"/>
    <property type="evidence" value="ECO:0007669"/>
    <property type="project" value="UniProtKB-KW"/>
</dbReference>
<gene>
    <name evidence="17" type="ORF">Slin15195_G097600</name>
</gene>
<dbReference type="GO" id="GO:0008239">
    <property type="term" value="F:dipeptidyl-peptidase activity"/>
    <property type="evidence" value="ECO:0007669"/>
    <property type="project" value="UniProtKB-EC"/>
</dbReference>
<dbReference type="GO" id="GO:0006508">
    <property type="term" value="P:proteolysis"/>
    <property type="evidence" value="ECO:0007669"/>
    <property type="project" value="UniProtKB-KW"/>
</dbReference>
<dbReference type="InterPro" id="IPR029058">
    <property type="entry name" value="AB_hydrolase_fold"/>
</dbReference>
<evidence type="ECO:0000256" key="12">
    <source>
        <dbReference type="ARBA" id="ARBA00030567"/>
    </source>
</evidence>
<feature type="chain" id="PRO_5040311591" description="dipeptidyl-peptidase IV" evidence="14">
    <location>
        <begin position="20"/>
        <end position="790"/>
    </location>
</feature>
<keyword evidence="9" id="KW-0378">Hydrolase</keyword>
<keyword evidence="18" id="KW-1185">Reference proteome</keyword>
<dbReference type="PANTHER" id="PTHR11731">
    <property type="entry name" value="PROTEASE FAMILY S9B,C DIPEPTIDYL-PEPTIDASE IV-RELATED"/>
    <property type="match status" value="1"/>
</dbReference>
<organism evidence="17 18">
    <name type="scientific">Septoria linicola</name>
    <dbReference type="NCBI Taxonomy" id="215465"/>
    <lineage>
        <taxon>Eukaryota</taxon>
        <taxon>Fungi</taxon>
        <taxon>Dikarya</taxon>
        <taxon>Ascomycota</taxon>
        <taxon>Pezizomycotina</taxon>
        <taxon>Dothideomycetes</taxon>
        <taxon>Dothideomycetidae</taxon>
        <taxon>Mycosphaerellales</taxon>
        <taxon>Mycosphaerellaceae</taxon>
        <taxon>Septoria</taxon>
    </lineage>
</organism>
<accession>A0A9Q9B4Z7</accession>
<dbReference type="InterPro" id="IPR001375">
    <property type="entry name" value="Peptidase_S9_cat"/>
</dbReference>
<sequence length="790" mass="88908">MALTKLVTIGALLFPLTAAIDPPRQPRQPLGNGDRRLTYNETTPTALNRATSQSVSWIAGEQDGQFVTVTNGSLTLENIVTGDSSVFVAADNVPEDYHEYWISPDQERVLWAVNYTKQYRYSYYADYLIQDVATGETTPLVADQVGDILYAEFAPTGGAIAFVRGNDLYIHNGSEISRITENGGPDVFNANPDWVYEEEIFGTRKTFWFSPDSEFIAFLSFNETGVGTFRIPYYMDNQEIAPPYPRELELRYPKVGTTNPTVQFNVLDLASKEYSEVPITAFSANDTVIGEVAWVTDEHSAVIYRAFNRVQDQDKHVLVDPVTKTAEVVRERDGTDGWLDNTLTISYIGAVQSNNSAPTYSNSSADSYYVDMSDESGWMHLYLHSTAGGEPVALTSGEWEVVAILKVDTTRNLIYYTSTEHHSTERHVYSVNYATREKKAIVDDSVDAYWSASFSEAGDYYILSYQGPDVPYQEVYATNSSEPLSTLVSNEVLVRNISALHLPNITYFELEHPEGFSLNVMQRLPPNFDPSKKYPVLFTPYGGPGAQEVSKRFQTLAWRAYIASDPELEYITYTIDNRGTGYKGRAFRSTVTRHLGRLEPQDQIWAAEQLTAQNSFIDAERVGMWGWSFGGYLTAKVLEADSDVFSFGLITAPVSDWRFYDSMYTERYMKTYEQNPEGYNETAVRKADGFKNARGGFGVMHGTGDDNVHYQNTAALVDLLVGEGVSPQKMEMVAFTDSDHSIVYNGASAWIYKYLTKRLWQEKERKTGLVEQTHQWLKKREVAVPEPVVV</sequence>
<evidence type="ECO:0000259" key="16">
    <source>
        <dbReference type="Pfam" id="PF00930"/>
    </source>
</evidence>
<dbReference type="Pfam" id="PF00326">
    <property type="entry name" value="Peptidase_S9"/>
    <property type="match status" value="1"/>
</dbReference>
<evidence type="ECO:0000313" key="17">
    <source>
        <dbReference type="EMBL" id="USW56441.1"/>
    </source>
</evidence>
<proteinExistence type="inferred from homology"/>
<dbReference type="EMBL" id="CP099425">
    <property type="protein sequence ID" value="USW56441.1"/>
    <property type="molecule type" value="Genomic_DNA"/>
</dbReference>
<dbReference type="GO" id="GO:0005886">
    <property type="term" value="C:plasma membrane"/>
    <property type="evidence" value="ECO:0007669"/>
    <property type="project" value="TreeGrafter"/>
</dbReference>
<evidence type="ECO:0000313" key="18">
    <source>
        <dbReference type="Proteomes" id="UP001056384"/>
    </source>
</evidence>
<evidence type="ECO:0000256" key="5">
    <source>
        <dbReference type="ARBA" id="ARBA00022438"/>
    </source>
</evidence>
<feature type="domain" description="Dipeptidylpeptidase IV N-terminal" evidence="16">
    <location>
        <begin position="103"/>
        <end position="472"/>
    </location>
</feature>
<dbReference type="AlphaFoldDB" id="A0A9Q9B4Z7"/>
<evidence type="ECO:0000256" key="6">
    <source>
        <dbReference type="ARBA" id="ARBA00022525"/>
    </source>
</evidence>
<dbReference type="Proteomes" id="UP001056384">
    <property type="component" value="Chromosome 8"/>
</dbReference>
<keyword evidence="10" id="KW-0720">Serine protease</keyword>
<evidence type="ECO:0000256" key="2">
    <source>
        <dbReference type="ARBA" id="ARBA00004613"/>
    </source>
</evidence>
<dbReference type="FunFam" id="3.40.50.1820:FF:000003">
    <property type="entry name" value="Dipeptidyl peptidase 4"/>
    <property type="match status" value="1"/>
</dbReference>
<dbReference type="InterPro" id="IPR050278">
    <property type="entry name" value="Serine_Prot_S9B/DPPIV"/>
</dbReference>
<evidence type="ECO:0000256" key="3">
    <source>
        <dbReference type="ARBA" id="ARBA00006150"/>
    </source>
</evidence>
<protein>
    <recommendedName>
        <fullName evidence="4">dipeptidyl-peptidase IV</fullName>
        <ecNumber evidence="4">3.4.14.5</ecNumber>
    </recommendedName>
    <alternativeName>
        <fullName evidence="12">Dipeptidyl peptidase IV</fullName>
    </alternativeName>
</protein>
<evidence type="ECO:0000256" key="10">
    <source>
        <dbReference type="ARBA" id="ARBA00022825"/>
    </source>
</evidence>
<evidence type="ECO:0000259" key="15">
    <source>
        <dbReference type="Pfam" id="PF00326"/>
    </source>
</evidence>
<evidence type="ECO:0000256" key="7">
    <source>
        <dbReference type="ARBA" id="ARBA00022670"/>
    </source>
</evidence>
<evidence type="ECO:0000256" key="14">
    <source>
        <dbReference type="SAM" id="SignalP"/>
    </source>
</evidence>
<keyword evidence="8 14" id="KW-0732">Signal</keyword>
<evidence type="ECO:0000256" key="11">
    <source>
        <dbReference type="ARBA" id="ARBA00023180"/>
    </source>
</evidence>